<comment type="caution">
    <text evidence="1">The sequence shown here is derived from an EMBL/GenBank/DDBJ whole genome shotgun (WGS) entry which is preliminary data.</text>
</comment>
<gene>
    <name evidence="1" type="ORF">GCM10007940_44620</name>
</gene>
<evidence type="ECO:0000313" key="1">
    <source>
        <dbReference type="EMBL" id="GLR19846.1"/>
    </source>
</evidence>
<dbReference type="Proteomes" id="UP001156666">
    <property type="component" value="Unassembled WGS sequence"/>
</dbReference>
<dbReference type="RefSeq" id="WP_235293374.1">
    <property type="nucleotide sequence ID" value="NZ_BSOH01000037.1"/>
</dbReference>
<name>A0AA37SS18_9BACT</name>
<dbReference type="AlphaFoldDB" id="A0AA37SS18"/>
<sequence length="100" mass="10846">MTLTINYTGDIGAGEIIITLENDALLSDLIRSFHEAINVRDTYTIHGGAPPNRRAMTVTYNYQINRRGGYDRHSSDYISSLGITDGDSVKLVVGGGGKVD</sequence>
<proteinExistence type="predicted"/>
<accession>A0AA37SS18</accession>
<reference evidence="1" key="1">
    <citation type="journal article" date="2014" name="Int. J. Syst. Evol. Microbiol.">
        <title>Complete genome sequence of Corynebacterium casei LMG S-19264T (=DSM 44701T), isolated from a smear-ripened cheese.</title>
        <authorList>
            <consortium name="US DOE Joint Genome Institute (JGI-PGF)"/>
            <person name="Walter F."/>
            <person name="Albersmeier A."/>
            <person name="Kalinowski J."/>
            <person name="Ruckert C."/>
        </authorList>
    </citation>
    <scope>NUCLEOTIDE SEQUENCE</scope>
    <source>
        <strain evidence="1">NBRC 108769</strain>
    </source>
</reference>
<protein>
    <submittedName>
        <fullName evidence="1">Uncharacterized protein</fullName>
    </submittedName>
</protein>
<dbReference type="EMBL" id="BSOH01000037">
    <property type="protein sequence ID" value="GLR19846.1"/>
    <property type="molecule type" value="Genomic_DNA"/>
</dbReference>
<organism evidence="1 2">
    <name type="scientific">Portibacter lacus</name>
    <dbReference type="NCBI Taxonomy" id="1099794"/>
    <lineage>
        <taxon>Bacteria</taxon>
        <taxon>Pseudomonadati</taxon>
        <taxon>Bacteroidota</taxon>
        <taxon>Saprospiria</taxon>
        <taxon>Saprospirales</taxon>
        <taxon>Haliscomenobacteraceae</taxon>
        <taxon>Portibacter</taxon>
    </lineage>
</organism>
<reference evidence="1" key="2">
    <citation type="submission" date="2023-01" db="EMBL/GenBank/DDBJ databases">
        <title>Draft genome sequence of Portibacter lacus strain NBRC 108769.</title>
        <authorList>
            <person name="Sun Q."/>
            <person name="Mori K."/>
        </authorList>
    </citation>
    <scope>NUCLEOTIDE SEQUENCE</scope>
    <source>
        <strain evidence="1">NBRC 108769</strain>
    </source>
</reference>
<keyword evidence="2" id="KW-1185">Reference proteome</keyword>
<evidence type="ECO:0000313" key="2">
    <source>
        <dbReference type="Proteomes" id="UP001156666"/>
    </source>
</evidence>